<evidence type="ECO:0000256" key="3">
    <source>
        <dbReference type="ARBA" id="ARBA00022723"/>
    </source>
</evidence>
<keyword evidence="6" id="KW-0408">Iron</keyword>
<dbReference type="PROSITE" id="PS51471">
    <property type="entry name" value="FE2OG_OXY"/>
    <property type="match status" value="1"/>
</dbReference>
<dbReference type="InterPro" id="IPR005123">
    <property type="entry name" value="Oxoglu/Fe-dep_dioxygenase_dom"/>
</dbReference>
<dbReference type="RefSeq" id="XP_003057522.1">
    <property type="nucleotide sequence ID" value="XM_003057476.1"/>
</dbReference>
<dbReference type="GO" id="GO:0004656">
    <property type="term" value="F:procollagen-proline 4-dioxygenase activity"/>
    <property type="evidence" value="ECO:0007669"/>
    <property type="project" value="UniProtKB-EC"/>
</dbReference>
<dbReference type="GO" id="GO:0005506">
    <property type="term" value="F:iron ion binding"/>
    <property type="evidence" value="ECO:0007669"/>
    <property type="project" value="InterPro"/>
</dbReference>
<organism evidence="10">
    <name type="scientific">Micromonas pusilla (strain CCMP1545)</name>
    <name type="common">Picoplanktonic green alga</name>
    <dbReference type="NCBI Taxonomy" id="564608"/>
    <lineage>
        <taxon>Eukaryota</taxon>
        <taxon>Viridiplantae</taxon>
        <taxon>Chlorophyta</taxon>
        <taxon>Mamiellophyceae</taxon>
        <taxon>Mamiellales</taxon>
        <taxon>Mamiellaceae</taxon>
        <taxon>Micromonas</taxon>
    </lineage>
</organism>
<evidence type="ECO:0000313" key="9">
    <source>
        <dbReference type="EMBL" id="EEH59167.1"/>
    </source>
</evidence>
<sequence>MFAISGFLTRDEAEEIIRVAAPALHPSLVVRHAAAADADAAATTGETSEGRTSWNARVASTHPAVRAAVQRACYLSNLTPAHAEPAQVVRYLPSQKYDPHCDWFDPAGATFEEKTRRGGQRVVTLLAYLREPTRGGRTTFPKLHLGFDPRVGDAVLWWNVDDDGKEDPRTTHAGEPVEAGEKFALNIWLRARPTRGEGGGGGGEGVGGAGEEEEAYAVEDDAAARAIEAST</sequence>
<keyword evidence="3" id="KW-0479">Metal-binding</keyword>
<evidence type="ECO:0000256" key="5">
    <source>
        <dbReference type="ARBA" id="ARBA00023002"/>
    </source>
</evidence>
<reference evidence="9 10" key="1">
    <citation type="journal article" date="2009" name="Science">
        <title>Green evolution and dynamic adaptations revealed by genomes of the marine picoeukaryotes Micromonas.</title>
        <authorList>
            <person name="Worden A.Z."/>
            <person name="Lee J.H."/>
            <person name="Mock T."/>
            <person name="Rouze P."/>
            <person name="Simmons M.P."/>
            <person name="Aerts A.L."/>
            <person name="Allen A.E."/>
            <person name="Cuvelier M.L."/>
            <person name="Derelle E."/>
            <person name="Everett M.V."/>
            <person name="Foulon E."/>
            <person name="Grimwood J."/>
            <person name="Gundlach H."/>
            <person name="Henrissat B."/>
            <person name="Napoli C."/>
            <person name="McDonald S.M."/>
            <person name="Parker M.S."/>
            <person name="Rombauts S."/>
            <person name="Salamov A."/>
            <person name="Von Dassow P."/>
            <person name="Badger J.H."/>
            <person name="Coutinho P.M."/>
            <person name="Demir E."/>
            <person name="Dubchak I."/>
            <person name="Gentemann C."/>
            <person name="Eikrem W."/>
            <person name="Gready J.E."/>
            <person name="John U."/>
            <person name="Lanier W."/>
            <person name="Lindquist E.A."/>
            <person name="Lucas S."/>
            <person name="Mayer K.F."/>
            <person name="Moreau H."/>
            <person name="Not F."/>
            <person name="Otillar R."/>
            <person name="Panaud O."/>
            <person name="Pangilinan J."/>
            <person name="Paulsen I."/>
            <person name="Piegu B."/>
            <person name="Poliakov A."/>
            <person name="Robbens S."/>
            <person name="Schmutz J."/>
            <person name="Toulza E."/>
            <person name="Wyss T."/>
            <person name="Zelensky A."/>
            <person name="Zhou K."/>
            <person name="Armbrust E.V."/>
            <person name="Bhattacharya D."/>
            <person name="Goodenough U.W."/>
            <person name="Van de Peer Y."/>
            <person name="Grigoriev I.V."/>
        </authorList>
    </citation>
    <scope>NUCLEOTIDE SEQUENCE [LARGE SCALE GENOMIC DNA]</scope>
    <source>
        <strain evidence="9 10">CCMP1545</strain>
    </source>
</reference>
<dbReference type="OrthoDB" id="1877616at2759"/>
<dbReference type="EMBL" id="GG663737">
    <property type="protein sequence ID" value="EEH59167.1"/>
    <property type="molecule type" value="Genomic_DNA"/>
</dbReference>
<dbReference type="PANTHER" id="PTHR10869:SF246">
    <property type="entry name" value="TRANSMEMBRANE PROLYL 4-HYDROXYLASE"/>
    <property type="match status" value="1"/>
</dbReference>
<dbReference type="InterPro" id="IPR006620">
    <property type="entry name" value="Pro_4_hyd_alph"/>
</dbReference>
<evidence type="ECO:0000256" key="6">
    <source>
        <dbReference type="ARBA" id="ARBA00023004"/>
    </source>
</evidence>
<dbReference type="Pfam" id="PF13640">
    <property type="entry name" value="2OG-FeII_Oxy_3"/>
    <property type="match status" value="1"/>
</dbReference>
<accession>C1MN57</accession>
<keyword evidence="4" id="KW-0223">Dioxygenase</keyword>
<dbReference type="STRING" id="564608.C1MN57"/>
<dbReference type="GO" id="GO:0005789">
    <property type="term" value="C:endoplasmic reticulum membrane"/>
    <property type="evidence" value="ECO:0007669"/>
    <property type="project" value="UniProtKB-SubCell"/>
</dbReference>
<dbReference type="GeneID" id="9682961"/>
<evidence type="ECO:0000259" key="8">
    <source>
        <dbReference type="PROSITE" id="PS51471"/>
    </source>
</evidence>
<evidence type="ECO:0000313" key="10">
    <source>
        <dbReference type="Proteomes" id="UP000001876"/>
    </source>
</evidence>
<dbReference type="AlphaFoldDB" id="C1MN57"/>
<dbReference type="Gene3D" id="2.60.120.620">
    <property type="entry name" value="q2cbj1_9rhob like domain"/>
    <property type="match status" value="1"/>
</dbReference>
<dbReference type="eggNOG" id="KOG1591">
    <property type="taxonomic scope" value="Eukaryota"/>
</dbReference>
<proteinExistence type="predicted"/>
<dbReference type="InterPro" id="IPR044862">
    <property type="entry name" value="Pro_4_hyd_alph_FE2OG_OXY"/>
</dbReference>
<name>C1MN57_MICPC</name>
<dbReference type="PANTHER" id="PTHR10869">
    <property type="entry name" value="PROLYL 4-HYDROXYLASE ALPHA SUBUNIT"/>
    <property type="match status" value="1"/>
</dbReference>
<dbReference type="InterPro" id="IPR045054">
    <property type="entry name" value="P4HA-like"/>
</dbReference>
<keyword evidence="5" id="KW-0560">Oxidoreductase</keyword>
<evidence type="ECO:0000256" key="1">
    <source>
        <dbReference type="ARBA" id="ARBA00001961"/>
    </source>
</evidence>
<dbReference type="SMART" id="SM00702">
    <property type="entry name" value="P4Hc"/>
    <property type="match status" value="1"/>
</dbReference>
<comment type="cofactor">
    <cofactor evidence="1">
        <name>L-ascorbate</name>
        <dbReference type="ChEBI" id="CHEBI:38290"/>
    </cofactor>
</comment>
<keyword evidence="10" id="KW-1185">Reference proteome</keyword>
<comment type="catalytic activity">
    <reaction evidence="7">
        <text>L-prolyl-[collagen] + 2-oxoglutarate + O2 = trans-4-hydroxy-L-prolyl-[collagen] + succinate + CO2</text>
        <dbReference type="Rhea" id="RHEA:18945"/>
        <dbReference type="Rhea" id="RHEA-COMP:11676"/>
        <dbReference type="Rhea" id="RHEA-COMP:11680"/>
        <dbReference type="ChEBI" id="CHEBI:15379"/>
        <dbReference type="ChEBI" id="CHEBI:16526"/>
        <dbReference type="ChEBI" id="CHEBI:16810"/>
        <dbReference type="ChEBI" id="CHEBI:30031"/>
        <dbReference type="ChEBI" id="CHEBI:50342"/>
        <dbReference type="ChEBI" id="CHEBI:61965"/>
        <dbReference type="EC" id="1.14.11.2"/>
    </reaction>
</comment>
<comment type="subcellular location">
    <subcellularLocation>
        <location evidence="2">Endoplasmic reticulum membrane</location>
        <topology evidence="2">Single-pass type II membrane protein</topology>
    </subcellularLocation>
</comment>
<dbReference type="OMA" id="VKGHEAM"/>
<evidence type="ECO:0000256" key="4">
    <source>
        <dbReference type="ARBA" id="ARBA00022964"/>
    </source>
</evidence>
<dbReference type="GO" id="GO:0031418">
    <property type="term" value="F:L-ascorbic acid binding"/>
    <property type="evidence" value="ECO:0007669"/>
    <property type="project" value="InterPro"/>
</dbReference>
<dbReference type="Proteomes" id="UP000001876">
    <property type="component" value="Unassembled WGS sequence"/>
</dbReference>
<gene>
    <name evidence="9" type="ORF">MICPUCDRAFT_15413</name>
</gene>
<protein>
    <submittedName>
        <fullName evidence="9">Predicted protein</fullName>
    </submittedName>
</protein>
<evidence type="ECO:0000256" key="2">
    <source>
        <dbReference type="ARBA" id="ARBA00004648"/>
    </source>
</evidence>
<dbReference type="KEGG" id="mpp:MICPUCDRAFT_15413"/>
<evidence type="ECO:0000256" key="7">
    <source>
        <dbReference type="ARBA" id="ARBA00049169"/>
    </source>
</evidence>
<feature type="domain" description="Fe2OG dioxygenase" evidence="8">
    <location>
        <begin position="82"/>
        <end position="191"/>
    </location>
</feature>